<dbReference type="PANTHER" id="PTHR31495:SF50">
    <property type="entry name" value="PEROXYGENASE 1"/>
    <property type="match status" value="1"/>
</dbReference>
<dbReference type="AlphaFoldDB" id="A0AAV7EAM3"/>
<accession>A0AAV7EAM3</accession>
<gene>
    <name evidence="3" type="ORF">H6P81_011887</name>
</gene>
<comment type="caution">
    <text evidence="3">The sequence shown here is derived from an EMBL/GenBank/DDBJ whole genome shotgun (WGS) entry which is preliminary data.</text>
</comment>
<dbReference type="Proteomes" id="UP000825729">
    <property type="component" value="Unassembled WGS sequence"/>
</dbReference>
<name>A0AAV7EAM3_ARIFI</name>
<evidence type="ECO:0000256" key="2">
    <source>
        <dbReference type="SAM" id="Phobius"/>
    </source>
</evidence>
<feature type="transmembrane region" description="Helical" evidence="2">
    <location>
        <begin position="75"/>
        <end position="100"/>
    </location>
</feature>
<evidence type="ECO:0000313" key="3">
    <source>
        <dbReference type="EMBL" id="KAG9445759.1"/>
    </source>
</evidence>
<organism evidence="3 4">
    <name type="scientific">Aristolochia fimbriata</name>
    <name type="common">White veined hardy Dutchman's pipe vine</name>
    <dbReference type="NCBI Taxonomy" id="158543"/>
    <lineage>
        <taxon>Eukaryota</taxon>
        <taxon>Viridiplantae</taxon>
        <taxon>Streptophyta</taxon>
        <taxon>Embryophyta</taxon>
        <taxon>Tracheophyta</taxon>
        <taxon>Spermatophyta</taxon>
        <taxon>Magnoliopsida</taxon>
        <taxon>Magnoliidae</taxon>
        <taxon>Piperales</taxon>
        <taxon>Aristolochiaceae</taxon>
        <taxon>Aristolochia</taxon>
    </lineage>
</organism>
<keyword evidence="2" id="KW-1133">Transmembrane helix</keyword>
<evidence type="ECO:0000313" key="4">
    <source>
        <dbReference type="Proteomes" id="UP000825729"/>
    </source>
</evidence>
<dbReference type="EMBL" id="JAINDJ010000005">
    <property type="protein sequence ID" value="KAG9445759.1"/>
    <property type="molecule type" value="Genomic_DNA"/>
</dbReference>
<dbReference type="PANTHER" id="PTHR31495">
    <property type="entry name" value="PEROXYGENASE 3-RELATED"/>
    <property type="match status" value="1"/>
</dbReference>
<dbReference type="GO" id="GO:0004497">
    <property type="term" value="F:monooxygenase activity"/>
    <property type="evidence" value="ECO:0007669"/>
    <property type="project" value="TreeGrafter"/>
</dbReference>
<sequence>MGESEVNESKHINEEKKKTPCMASDKEQINGLEDRNVSLPKLIGVDVKNFHGSWKRRHKGKNAVIYPWETYMEMAALGFGSVVSLSVAFWVHLLLSYWTLPGWIPSPLFPIYMQEMDESEKGSGSDGLNFVGRIVTSYVETIFRKCEDSPPCSIHGR</sequence>
<comment type="similarity">
    <text evidence="1">Belongs to the caleosin family.</text>
</comment>
<dbReference type="Pfam" id="PF05042">
    <property type="entry name" value="Caleosin"/>
    <property type="match status" value="1"/>
</dbReference>
<evidence type="ECO:0000256" key="1">
    <source>
        <dbReference type="ARBA" id="ARBA00006765"/>
    </source>
</evidence>
<proteinExistence type="inferred from homology"/>
<keyword evidence="2" id="KW-0812">Transmembrane</keyword>
<keyword evidence="4" id="KW-1185">Reference proteome</keyword>
<keyword evidence="2" id="KW-0472">Membrane</keyword>
<reference evidence="3 4" key="1">
    <citation type="submission" date="2021-07" db="EMBL/GenBank/DDBJ databases">
        <title>The Aristolochia fimbriata genome: insights into angiosperm evolution, floral development and chemical biosynthesis.</title>
        <authorList>
            <person name="Jiao Y."/>
        </authorList>
    </citation>
    <scope>NUCLEOTIDE SEQUENCE [LARGE SCALE GENOMIC DNA]</scope>
    <source>
        <strain evidence="3">IBCAS-2021</strain>
        <tissue evidence="3">Leaf</tissue>
    </source>
</reference>
<dbReference type="InterPro" id="IPR007736">
    <property type="entry name" value="Caleosin-related"/>
</dbReference>
<protein>
    <submittedName>
        <fullName evidence="3">Uncharacterized protein</fullName>
    </submittedName>
</protein>
<dbReference type="GO" id="GO:0005509">
    <property type="term" value="F:calcium ion binding"/>
    <property type="evidence" value="ECO:0007669"/>
    <property type="project" value="TreeGrafter"/>
</dbReference>